<sequence>MDHSKGSSRSILPFPYAPCINLCRVMLLGIVFCELEHALKFFAIPEFVGRCKSVPWQTGRCGKGSLKAESLKATAFYPQY</sequence>
<name>A0AA35L0Y2_9SAUR</name>
<dbReference type="AlphaFoldDB" id="A0AA35L0Y2"/>
<dbReference type="EMBL" id="OX395136">
    <property type="protein sequence ID" value="CAI5787113.1"/>
    <property type="molecule type" value="Genomic_DNA"/>
</dbReference>
<keyword evidence="2" id="KW-1185">Reference proteome</keyword>
<proteinExistence type="predicted"/>
<organism evidence="1 2">
    <name type="scientific">Podarcis lilfordi</name>
    <name type="common">Lilford's wall lizard</name>
    <dbReference type="NCBI Taxonomy" id="74358"/>
    <lineage>
        <taxon>Eukaryota</taxon>
        <taxon>Metazoa</taxon>
        <taxon>Chordata</taxon>
        <taxon>Craniata</taxon>
        <taxon>Vertebrata</taxon>
        <taxon>Euteleostomi</taxon>
        <taxon>Lepidosauria</taxon>
        <taxon>Squamata</taxon>
        <taxon>Bifurcata</taxon>
        <taxon>Unidentata</taxon>
        <taxon>Episquamata</taxon>
        <taxon>Laterata</taxon>
        <taxon>Lacertibaenia</taxon>
        <taxon>Lacertidae</taxon>
        <taxon>Podarcis</taxon>
    </lineage>
</organism>
<protein>
    <submittedName>
        <fullName evidence="1">Uncharacterized protein</fullName>
    </submittedName>
</protein>
<evidence type="ECO:0000313" key="2">
    <source>
        <dbReference type="Proteomes" id="UP001178461"/>
    </source>
</evidence>
<gene>
    <name evidence="1" type="ORF">PODLI_1B021935</name>
</gene>
<dbReference type="Proteomes" id="UP001178461">
    <property type="component" value="Chromosome 11"/>
</dbReference>
<evidence type="ECO:0000313" key="1">
    <source>
        <dbReference type="EMBL" id="CAI5787113.1"/>
    </source>
</evidence>
<reference evidence="1" key="1">
    <citation type="submission" date="2022-12" db="EMBL/GenBank/DDBJ databases">
        <authorList>
            <person name="Alioto T."/>
            <person name="Alioto T."/>
            <person name="Gomez Garrido J."/>
        </authorList>
    </citation>
    <scope>NUCLEOTIDE SEQUENCE</scope>
</reference>
<accession>A0AA35L0Y2</accession>